<evidence type="ECO:0000313" key="9">
    <source>
        <dbReference type="Proteomes" id="UP000192578"/>
    </source>
</evidence>
<feature type="transmembrane region" description="Helical" evidence="6">
    <location>
        <begin position="167"/>
        <end position="185"/>
    </location>
</feature>
<feature type="transmembrane region" description="Helical" evidence="6">
    <location>
        <begin position="283"/>
        <end position="299"/>
    </location>
</feature>
<comment type="subcellular location">
    <subcellularLocation>
        <location evidence="1">Membrane</location>
        <topology evidence="1">Multi-pass membrane protein</topology>
    </subcellularLocation>
</comment>
<feature type="transmembrane region" description="Helical" evidence="6">
    <location>
        <begin position="366"/>
        <end position="384"/>
    </location>
</feature>
<gene>
    <name evidence="8" type="ORF">BV898_02936</name>
</gene>
<dbReference type="InterPro" id="IPR038770">
    <property type="entry name" value="Na+/solute_symporter_sf"/>
</dbReference>
<sequence length="527" mass="57047">MFLNSNGKHPPAVIEMQPTEPIDASRVDAKSDQQAARNGSFSKRWTSAVMEKNTRPIEHLTGVQRFRRALLCPPHGALAYNLTKIIAIIALFSALVAILKAEAFPGGNLWALLVVTICAMIGEEIATKLRLPGLLGMLIAGLLLQNVPGIRVATSITPEWSSSLRTVALVVILLRAGLGLDIVVLRRLSKSVASVAFVPSTTESCAVAVAARYILGFDWLCIENVYAIEVFSVLMSVGFATTSLTMQILQAPIEIVIGVSYGLAAGLVLWYLPHNGHPSKSPYRFIILLGAGLAAVFGGNDLQYSGAGPLATLIMAFTAGYKWRKSDASSHEEVTAKLAMLWRYFQPVLFGLMGAALSTEKIQSETIGLGIAVIFIGLLVRFLVTPFATLGAHLNWKEKLFASIAWFPKGTVQATLGSKVYDYTTLALSTQTAPDPYLLRELLTQSTFVSLQMLTIAVLCIIITAPLGAIGITFTQGRLLERRIVSGATEQELDTSEREFIKEELPAGEHIMVDFPESCLENNTGKQ</sequence>
<comment type="similarity">
    <text evidence="2">Belongs to the monovalent cation:proton antiporter 1 (CPA1) transporter (TC 2.A.36) family.</text>
</comment>
<dbReference type="InterPro" id="IPR006153">
    <property type="entry name" value="Cation/H_exchanger_TM"/>
</dbReference>
<feature type="transmembrane region" description="Helical" evidence="6">
    <location>
        <begin position="341"/>
        <end position="359"/>
    </location>
</feature>
<feature type="transmembrane region" description="Helical" evidence="6">
    <location>
        <begin position="304"/>
        <end position="321"/>
    </location>
</feature>
<reference evidence="9" key="1">
    <citation type="submission" date="2017-01" db="EMBL/GenBank/DDBJ databases">
        <title>Comparative genomics of anhydrobiosis in the tardigrade Hypsibius dujardini.</title>
        <authorList>
            <person name="Yoshida Y."/>
            <person name="Koutsovoulos G."/>
            <person name="Laetsch D."/>
            <person name="Stevens L."/>
            <person name="Kumar S."/>
            <person name="Horikawa D."/>
            <person name="Ishino K."/>
            <person name="Komine S."/>
            <person name="Tomita M."/>
            <person name="Blaxter M."/>
            <person name="Arakawa K."/>
        </authorList>
    </citation>
    <scope>NUCLEOTIDE SEQUENCE [LARGE SCALE GENOMIC DNA]</scope>
    <source>
        <strain evidence="9">Z151</strain>
    </source>
</reference>
<dbReference type="AlphaFoldDB" id="A0A1W0X6T3"/>
<evidence type="ECO:0000256" key="5">
    <source>
        <dbReference type="ARBA" id="ARBA00023136"/>
    </source>
</evidence>
<keyword evidence="4 6" id="KW-1133">Transmembrane helix</keyword>
<evidence type="ECO:0000256" key="6">
    <source>
        <dbReference type="SAM" id="Phobius"/>
    </source>
</evidence>
<proteinExistence type="inferred from homology"/>
<name>A0A1W0X6T3_HYPEX</name>
<evidence type="ECO:0000256" key="4">
    <source>
        <dbReference type="ARBA" id="ARBA00022989"/>
    </source>
</evidence>
<keyword evidence="5 6" id="KW-0472">Membrane</keyword>
<dbReference type="EMBL" id="MTYJ01000013">
    <property type="protein sequence ID" value="OQV23203.1"/>
    <property type="molecule type" value="Genomic_DNA"/>
</dbReference>
<evidence type="ECO:0000313" key="8">
    <source>
        <dbReference type="EMBL" id="OQV23203.1"/>
    </source>
</evidence>
<comment type="caution">
    <text evidence="8">The sequence shown here is derived from an EMBL/GenBank/DDBJ whole genome shotgun (WGS) entry which is preliminary data.</text>
</comment>
<evidence type="ECO:0000256" key="2">
    <source>
        <dbReference type="ARBA" id="ARBA00007367"/>
    </source>
</evidence>
<dbReference type="PANTHER" id="PTHR31102">
    <property type="match status" value="1"/>
</dbReference>
<dbReference type="PANTHER" id="PTHR31102:SF1">
    <property type="entry name" value="CATION_H+ EXCHANGER DOMAIN-CONTAINING PROTEIN"/>
    <property type="match status" value="1"/>
</dbReference>
<keyword evidence="3 6" id="KW-0812">Transmembrane</keyword>
<keyword evidence="9" id="KW-1185">Reference proteome</keyword>
<dbReference type="InterPro" id="IPR051843">
    <property type="entry name" value="CPA1_transporter"/>
</dbReference>
<evidence type="ECO:0000259" key="7">
    <source>
        <dbReference type="Pfam" id="PF00999"/>
    </source>
</evidence>
<feature type="transmembrane region" description="Helical" evidence="6">
    <location>
        <begin position="226"/>
        <end position="246"/>
    </location>
</feature>
<dbReference type="Proteomes" id="UP000192578">
    <property type="component" value="Unassembled WGS sequence"/>
</dbReference>
<dbReference type="Gene3D" id="1.20.1530.20">
    <property type="match status" value="1"/>
</dbReference>
<accession>A0A1W0X6T3</accession>
<dbReference type="OrthoDB" id="423807at2759"/>
<feature type="transmembrane region" description="Helical" evidence="6">
    <location>
        <begin position="253"/>
        <end position="271"/>
    </location>
</feature>
<dbReference type="GO" id="GO:0015297">
    <property type="term" value="F:antiporter activity"/>
    <property type="evidence" value="ECO:0007669"/>
    <property type="project" value="InterPro"/>
</dbReference>
<evidence type="ECO:0000256" key="3">
    <source>
        <dbReference type="ARBA" id="ARBA00022692"/>
    </source>
</evidence>
<dbReference type="GO" id="GO:0016020">
    <property type="term" value="C:membrane"/>
    <property type="evidence" value="ECO:0007669"/>
    <property type="project" value="UniProtKB-SubCell"/>
</dbReference>
<feature type="domain" description="Cation/H+ exchanger transmembrane" evidence="7">
    <location>
        <begin position="226"/>
        <end position="472"/>
    </location>
</feature>
<evidence type="ECO:0000256" key="1">
    <source>
        <dbReference type="ARBA" id="ARBA00004141"/>
    </source>
</evidence>
<feature type="transmembrane region" description="Helical" evidence="6">
    <location>
        <begin position="77"/>
        <end position="98"/>
    </location>
</feature>
<dbReference type="GO" id="GO:1902600">
    <property type="term" value="P:proton transmembrane transport"/>
    <property type="evidence" value="ECO:0007669"/>
    <property type="project" value="InterPro"/>
</dbReference>
<organism evidence="8 9">
    <name type="scientific">Hypsibius exemplaris</name>
    <name type="common">Freshwater tardigrade</name>
    <dbReference type="NCBI Taxonomy" id="2072580"/>
    <lineage>
        <taxon>Eukaryota</taxon>
        <taxon>Metazoa</taxon>
        <taxon>Ecdysozoa</taxon>
        <taxon>Tardigrada</taxon>
        <taxon>Eutardigrada</taxon>
        <taxon>Parachela</taxon>
        <taxon>Hypsibioidea</taxon>
        <taxon>Hypsibiidae</taxon>
        <taxon>Hypsibius</taxon>
    </lineage>
</organism>
<feature type="transmembrane region" description="Helical" evidence="6">
    <location>
        <begin position="129"/>
        <end position="147"/>
    </location>
</feature>
<feature type="transmembrane region" description="Helical" evidence="6">
    <location>
        <begin position="192"/>
        <end position="214"/>
    </location>
</feature>
<feature type="domain" description="Cation/H+ exchanger transmembrane" evidence="7">
    <location>
        <begin position="116"/>
        <end position="219"/>
    </location>
</feature>
<feature type="transmembrane region" description="Helical" evidence="6">
    <location>
        <begin position="104"/>
        <end position="122"/>
    </location>
</feature>
<protein>
    <submittedName>
        <fullName evidence="8">Mitochondrial sodium/hydrogen exchanger 9B2</fullName>
    </submittedName>
</protein>
<feature type="transmembrane region" description="Helical" evidence="6">
    <location>
        <begin position="448"/>
        <end position="474"/>
    </location>
</feature>
<dbReference type="Pfam" id="PF00999">
    <property type="entry name" value="Na_H_Exchanger"/>
    <property type="match status" value="2"/>
</dbReference>